<feature type="domain" description="NAC" evidence="5">
    <location>
        <begin position="15"/>
        <end position="182"/>
    </location>
</feature>
<comment type="caution">
    <text evidence="6">The sequence shown here is derived from an EMBL/GenBank/DDBJ whole genome shotgun (WGS) entry which is preliminary data.</text>
</comment>
<name>A0AAV5FH97_ELECO</name>
<gene>
    <name evidence="6" type="primary">gb22661</name>
    <name evidence="6" type="ORF">PR202_gb22661</name>
</gene>
<keyword evidence="4" id="KW-0539">Nucleus</keyword>
<sequence>MGTDHRRDPACTGLLPPGFRFRPTDEELLVHYLARKAVDAGFAPGAISDVDIYKAEPWDLLLPAAAGGGDDNDGCRYFFCARRVRFPSGVRTNRATRAGYWKSMGKDKVVVPRHGHDEAEGGVPLGVKKTLVFYKGRAPRGEKTGWVMHEYRMVPGNASCCSQTFARGDHQIEWVLCRMFRKKPPPPGEVGQVQETILQPPCCGDHLQTPTDEKMPRQPAGSEHPNCFSDGLLHLNHEDLLVTTPGAYDLSSATLLAHQAMLLPDPDDLAANSSFDMHTLPQLLHYEDFPNFVHDF</sequence>
<keyword evidence="1" id="KW-0805">Transcription regulation</keyword>
<dbReference type="GO" id="GO:0006355">
    <property type="term" value="P:regulation of DNA-templated transcription"/>
    <property type="evidence" value="ECO:0007669"/>
    <property type="project" value="InterPro"/>
</dbReference>
<evidence type="ECO:0000259" key="5">
    <source>
        <dbReference type="PROSITE" id="PS51005"/>
    </source>
</evidence>
<keyword evidence="2" id="KW-0238">DNA-binding</keyword>
<dbReference type="AlphaFoldDB" id="A0AAV5FH97"/>
<proteinExistence type="predicted"/>
<evidence type="ECO:0000256" key="3">
    <source>
        <dbReference type="ARBA" id="ARBA00023163"/>
    </source>
</evidence>
<dbReference type="Pfam" id="PF02365">
    <property type="entry name" value="NAM"/>
    <property type="match status" value="1"/>
</dbReference>
<dbReference type="Proteomes" id="UP001054889">
    <property type="component" value="Unassembled WGS sequence"/>
</dbReference>
<dbReference type="EMBL" id="BQKI01000085">
    <property type="protein sequence ID" value="GJN34028.1"/>
    <property type="molecule type" value="Genomic_DNA"/>
</dbReference>
<dbReference type="PROSITE" id="PS51005">
    <property type="entry name" value="NAC"/>
    <property type="match status" value="1"/>
</dbReference>
<dbReference type="Gene3D" id="2.170.150.80">
    <property type="entry name" value="NAC domain"/>
    <property type="match status" value="1"/>
</dbReference>
<organism evidence="6 7">
    <name type="scientific">Eleusine coracana subsp. coracana</name>
    <dbReference type="NCBI Taxonomy" id="191504"/>
    <lineage>
        <taxon>Eukaryota</taxon>
        <taxon>Viridiplantae</taxon>
        <taxon>Streptophyta</taxon>
        <taxon>Embryophyta</taxon>
        <taxon>Tracheophyta</taxon>
        <taxon>Spermatophyta</taxon>
        <taxon>Magnoliopsida</taxon>
        <taxon>Liliopsida</taxon>
        <taxon>Poales</taxon>
        <taxon>Poaceae</taxon>
        <taxon>PACMAD clade</taxon>
        <taxon>Chloridoideae</taxon>
        <taxon>Cynodonteae</taxon>
        <taxon>Eleusininae</taxon>
        <taxon>Eleusine</taxon>
    </lineage>
</organism>
<protein>
    <recommendedName>
        <fullName evidence="5">NAC domain-containing protein</fullName>
    </recommendedName>
</protein>
<reference evidence="6" key="2">
    <citation type="submission" date="2021-12" db="EMBL/GenBank/DDBJ databases">
        <title>Resequencing data analysis of finger millet.</title>
        <authorList>
            <person name="Hatakeyama M."/>
            <person name="Aluri S."/>
            <person name="Balachadran M.T."/>
            <person name="Sivarajan S.R."/>
            <person name="Poveda L."/>
            <person name="Shimizu-Inatsugi R."/>
            <person name="Schlapbach R."/>
            <person name="Sreeman S.M."/>
            <person name="Shimizu K.K."/>
        </authorList>
    </citation>
    <scope>NUCLEOTIDE SEQUENCE</scope>
</reference>
<evidence type="ECO:0000256" key="4">
    <source>
        <dbReference type="ARBA" id="ARBA00023242"/>
    </source>
</evidence>
<dbReference type="InterPro" id="IPR003441">
    <property type="entry name" value="NAC-dom"/>
</dbReference>
<dbReference type="PANTHER" id="PTHR31744">
    <property type="entry name" value="PROTEIN CUP-SHAPED COTYLEDON 2-RELATED"/>
    <property type="match status" value="1"/>
</dbReference>
<evidence type="ECO:0000256" key="2">
    <source>
        <dbReference type="ARBA" id="ARBA00023125"/>
    </source>
</evidence>
<dbReference type="GO" id="GO:0003677">
    <property type="term" value="F:DNA binding"/>
    <property type="evidence" value="ECO:0007669"/>
    <property type="project" value="UniProtKB-KW"/>
</dbReference>
<keyword evidence="7" id="KW-1185">Reference proteome</keyword>
<reference evidence="6" key="1">
    <citation type="journal article" date="2018" name="DNA Res.">
        <title>Multiple hybrid de novo genome assembly of finger millet, an orphan allotetraploid crop.</title>
        <authorList>
            <person name="Hatakeyama M."/>
            <person name="Aluri S."/>
            <person name="Balachadran M.T."/>
            <person name="Sivarajan S.R."/>
            <person name="Patrignani A."/>
            <person name="Gruter S."/>
            <person name="Poveda L."/>
            <person name="Shimizu-Inatsugi R."/>
            <person name="Baeten J."/>
            <person name="Francoijs K.J."/>
            <person name="Nataraja K.N."/>
            <person name="Reddy Y.A.N."/>
            <person name="Phadnis S."/>
            <person name="Ravikumar R.L."/>
            <person name="Schlapbach R."/>
            <person name="Sreeman S.M."/>
            <person name="Shimizu K.K."/>
        </authorList>
    </citation>
    <scope>NUCLEOTIDE SEQUENCE</scope>
</reference>
<dbReference type="PANTHER" id="PTHR31744:SF74">
    <property type="entry name" value="OS08G0433500 PROTEIN"/>
    <property type="match status" value="1"/>
</dbReference>
<accession>A0AAV5FH97</accession>
<keyword evidence="3" id="KW-0804">Transcription</keyword>
<evidence type="ECO:0000313" key="7">
    <source>
        <dbReference type="Proteomes" id="UP001054889"/>
    </source>
</evidence>
<dbReference type="InterPro" id="IPR036093">
    <property type="entry name" value="NAC_dom_sf"/>
</dbReference>
<evidence type="ECO:0000256" key="1">
    <source>
        <dbReference type="ARBA" id="ARBA00023015"/>
    </source>
</evidence>
<dbReference type="SUPFAM" id="SSF101941">
    <property type="entry name" value="NAC domain"/>
    <property type="match status" value="1"/>
</dbReference>
<evidence type="ECO:0000313" key="6">
    <source>
        <dbReference type="EMBL" id="GJN34028.1"/>
    </source>
</evidence>